<feature type="region of interest" description="Disordered" evidence="1">
    <location>
        <begin position="90"/>
        <end position="117"/>
    </location>
</feature>
<dbReference type="SUPFAM" id="SSF53474">
    <property type="entry name" value="alpha/beta-Hydrolases"/>
    <property type="match status" value="1"/>
</dbReference>
<dbReference type="PANTHER" id="PTHR36837:SF2">
    <property type="entry name" value="POLY(3-HYDROXYALKANOATE) POLYMERASE SUBUNIT PHAC"/>
    <property type="match status" value="1"/>
</dbReference>
<reference evidence="3" key="1">
    <citation type="submission" date="2021-04" db="EMBL/GenBank/DDBJ databases">
        <authorList>
            <person name="Zhang D.-C."/>
        </authorList>
    </citation>
    <scope>NUCLEOTIDE SEQUENCE</scope>
    <source>
        <strain evidence="3">CGMCC 1.15697</strain>
    </source>
</reference>
<evidence type="ECO:0000256" key="1">
    <source>
        <dbReference type="SAM" id="MobiDB-lite"/>
    </source>
</evidence>
<evidence type="ECO:0000313" key="4">
    <source>
        <dbReference type="Proteomes" id="UP000672602"/>
    </source>
</evidence>
<feature type="domain" description="AB hydrolase-1" evidence="2">
    <location>
        <begin position="230"/>
        <end position="462"/>
    </location>
</feature>
<keyword evidence="3" id="KW-0378">Hydrolase</keyword>
<gene>
    <name evidence="3" type="ORF">KAJ83_14915</name>
</gene>
<dbReference type="InterPro" id="IPR029058">
    <property type="entry name" value="AB_hydrolase_fold"/>
</dbReference>
<keyword evidence="4" id="KW-1185">Reference proteome</keyword>
<feature type="compositionally biased region" description="Basic and acidic residues" evidence="1">
    <location>
        <begin position="1"/>
        <end position="27"/>
    </location>
</feature>
<sequence>MGERTLDRPAHRIMDRTRNPRGERTRPDLLAGPTPGPGRRIGPRPLPLHLMSAIAASTSSLGASIGLRNGSIPWHPSLRAEVASLRKAIRRHAARQPSDPAQNLPPNPLPNPLGAGERADPDLEAFWREQAVWNAFTMAVQDTAARRLSRMLEGIQRYRAHPYQRSLEDPPILWAEGTTRLLDFRGLREGPSQGSVMLVPSLVNRGYVLDLTAERSLARWLAARGIDVMLVDWGTPGADEEDFTVTDYVARLGRAAGHCAAACGRPVGLLGYCMGGLLTLPLAAGYLGPNPPVDRLILLATPWDFHAERPRQARLLGAMAGGLEPLLQSQGVLPIDALQALFATLDPFLAMKKFDAFARMDPESDRARSFVALEDWLNDGVPLAAPVARECMTRWYGENRPGNGTWRLSGFPVRPRDVGMPTLALVPSGDRIVPPGSALALAEAIPDCRLERPKAGHIGMIVGGRADRTVWEPIRAFLAGRVGAT</sequence>
<dbReference type="Proteomes" id="UP000672602">
    <property type="component" value="Unassembled WGS sequence"/>
</dbReference>
<dbReference type="InterPro" id="IPR051321">
    <property type="entry name" value="PHA/PHB_synthase"/>
</dbReference>
<evidence type="ECO:0000259" key="2">
    <source>
        <dbReference type="Pfam" id="PF00561"/>
    </source>
</evidence>
<organism evidence="3 4">
    <name type="scientific">Marivibrio halodurans</name>
    <dbReference type="NCBI Taxonomy" id="2039722"/>
    <lineage>
        <taxon>Bacteria</taxon>
        <taxon>Pseudomonadati</taxon>
        <taxon>Pseudomonadota</taxon>
        <taxon>Alphaproteobacteria</taxon>
        <taxon>Rhodospirillales</taxon>
        <taxon>Rhodospirillaceae</taxon>
        <taxon>Marivibrio</taxon>
    </lineage>
</organism>
<comment type="caution">
    <text evidence="3">The sequence shown here is derived from an EMBL/GenBank/DDBJ whole genome shotgun (WGS) entry which is preliminary data.</text>
</comment>
<evidence type="ECO:0000313" key="3">
    <source>
        <dbReference type="EMBL" id="MBP5858310.1"/>
    </source>
</evidence>
<dbReference type="EMBL" id="JAGMWN010000007">
    <property type="protein sequence ID" value="MBP5858310.1"/>
    <property type="molecule type" value="Genomic_DNA"/>
</dbReference>
<dbReference type="InterPro" id="IPR000073">
    <property type="entry name" value="AB_hydrolase_1"/>
</dbReference>
<dbReference type="Pfam" id="PF00561">
    <property type="entry name" value="Abhydrolase_1"/>
    <property type="match status" value="1"/>
</dbReference>
<protein>
    <submittedName>
        <fullName evidence="3">Alpha/beta fold hydrolase</fullName>
    </submittedName>
</protein>
<dbReference type="AlphaFoldDB" id="A0A8J7S1T6"/>
<accession>A0A8J7S1T6</accession>
<dbReference type="GO" id="GO:0016787">
    <property type="term" value="F:hydrolase activity"/>
    <property type="evidence" value="ECO:0007669"/>
    <property type="project" value="UniProtKB-KW"/>
</dbReference>
<feature type="region of interest" description="Disordered" evidence="1">
    <location>
        <begin position="1"/>
        <end position="40"/>
    </location>
</feature>
<name>A0A8J7S1T6_9PROT</name>
<dbReference type="PANTHER" id="PTHR36837">
    <property type="entry name" value="POLY(3-HYDROXYALKANOATE) POLYMERASE SUBUNIT PHAC"/>
    <property type="match status" value="1"/>
</dbReference>
<dbReference type="Gene3D" id="3.40.50.1820">
    <property type="entry name" value="alpha/beta hydrolase"/>
    <property type="match status" value="1"/>
</dbReference>
<proteinExistence type="predicted"/>